<feature type="transmembrane region" description="Helical" evidence="8">
    <location>
        <begin position="62"/>
        <end position="81"/>
    </location>
</feature>
<comment type="subcellular location">
    <subcellularLocation>
        <location evidence="1">Membrane</location>
        <topology evidence="1">Multi-pass membrane protein</topology>
    </subcellularLocation>
</comment>
<dbReference type="InterPro" id="IPR049829">
    <property type="entry name" value="MptA/B-like"/>
</dbReference>
<accession>A0ABW2XCM9</accession>
<keyword evidence="6 8" id="KW-0472">Membrane</keyword>
<comment type="similarity">
    <text evidence="7">Belongs to the MptA/B family.</text>
</comment>
<dbReference type="NCBIfam" id="NF038066">
    <property type="entry name" value="MptB"/>
    <property type="match status" value="1"/>
</dbReference>
<evidence type="ECO:0000313" key="9">
    <source>
        <dbReference type="EMBL" id="MFD0683772.1"/>
    </source>
</evidence>
<feature type="transmembrane region" description="Helical" evidence="8">
    <location>
        <begin position="377"/>
        <end position="396"/>
    </location>
</feature>
<feature type="transmembrane region" description="Helical" evidence="8">
    <location>
        <begin position="93"/>
        <end position="111"/>
    </location>
</feature>
<feature type="transmembrane region" description="Helical" evidence="8">
    <location>
        <begin position="268"/>
        <end position="291"/>
    </location>
</feature>
<evidence type="ECO:0000256" key="7">
    <source>
        <dbReference type="ARBA" id="ARBA00043987"/>
    </source>
</evidence>
<name>A0ABW2XCM9_9ACTN</name>
<dbReference type="Proteomes" id="UP001597063">
    <property type="component" value="Unassembled WGS sequence"/>
</dbReference>
<sequence length="489" mass="49613">MITGREAWRLPRAAALGGVAVSVAGMILIGLCRPPAAVPTMDGAGLFPRLGWSPEPDLSVTVLLWASMIVGTLGTAAGLLALHRGWRPRSGPVLAGAAGAVVLLVAAPPMGTTDPMDYAAYGRMAVLGLNPHVTTPGDFRGTGDPVGVLAPREWEDIPSVYGPVATGAQWAASKLGGTSAARTVLWLKIMNGIAFLAVALCLNRLAGARRVRVHLLWTLNPLLLWALIGGAHVDGLAAALAVGGLAVLGPGTALRGRAGLVRAAAAGLLLGAAAGVKLPYVLVGAGMVWTLRRSPRCLAVLGAGAVAALTAGYAVVGPSAIEVVVRRGGMPSWNTPWQLVLSGSAPGWLTWGALALAVVAGAALLRLPTGAPPWPGPALAICLAWVITAPVYYPWYEALVFPLIALAPASRLDVLHLGRAFVATVAALPGVVCRLGDSWLRAAVLDGPVTSLAPVALLVLALLLVGGALARARVEAPAGRGAGRSVVTG</sequence>
<keyword evidence="5 8" id="KW-1133">Transmembrane helix</keyword>
<keyword evidence="4 8" id="KW-0812">Transmembrane</keyword>
<reference evidence="10" key="1">
    <citation type="journal article" date="2019" name="Int. J. Syst. Evol. Microbiol.">
        <title>The Global Catalogue of Microorganisms (GCM) 10K type strain sequencing project: providing services to taxonomists for standard genome sequencing and annotation.</title>
        <authorList>
            <consortium name="The Broad Institute Genomics Platform"/>
            <consortium name="The Broad Institute Genome Sequencing Center for Infectious Disease"/>
            <person name="Wu L."/>
            <person name="Ma J."/>
        </authorList>
    </citation>
    <scope>NUCLEOTIDE SEQUENCE [LARGE SCALE GENOMIC DNA]</scope>
    <source>
        <strain evidence="10">JCM 9371</strain>
    </source>
</reference>
<feature type="transmembrane region" description="Helical" evidence="8">
    <location>
        <begin position="449"/>
        <end position="470"/>
    </location>
</feature>
<feature type="transmembrane region" description="Helical" evidence="8">
    <location>
        <begin position="222"/>
        <end position="248"/>
    </location>
</feature>
<feature type="transmembrane region" description="Helical" evidence="8">
    <location>
        <begin position="12"/>
        <end position="31"/>
    </location>
</feature>
<evidence type="ECO:0000256" key="3">
    <source>
        <dbReference type="ARBA" id="ARBA00022679"/>
    </source>
</evidence>
<protein>
    <submittedName>
        <fullName evidence="9">Polyprenol phosphomannose-dependent alpha 1,6 mannosyltransferase MptB</fullName>
    </submittedName>
</protein>
<dbReference type="EMBL" id="JBHTGP010000003">
    <property type="protein sequence ID" value="MFD0683772.1"/>
    <property type="molecule type" value="Genomic_DNA"/>
</dbReference>
<dbReference type="Pfam" id="PF26314">
    <property type="entry name" value="MptA_B_family"/>
    <property type="match status" value="1"/>
</dbReference>
<evidence type="ECO:0000256" key="6">
    <source>
        <dbReference type="ARBA" id="ARBA00023136"/>
    </source>
</evidence>
<evidence type="ECO:0000256" key="4">
    <source>
        <dbReference type="ARBA" id="ARBA00022692"/>
    </source>
</evidence>
<keyword evidence="10" id="KW-1185">Reference proteome</keyword>
<comment type="caution">
    <text evidence="9">The sequence shown here is derived from an EMBL/GenBank/DDBJ whole genome shotgun (WGS) entry which is preliminary data.</text>
</comment>
<gene>
    <name evidence="9" type="primary">mptB</name>
    <name evidence="9" type="ORF">ACFQZM_04625</name>
</gene>
<feature type="transmembrane region" description="Helical" evidence="8">
    <location>
        <begin position="345"/>
        <end position="365"/>
    </location>
</feature>
<dbReference type="GO" id="GO:0016757">
    <property type="term" value="F:glycosyltransferase activity"/>
    <property type="evidence" value="ECO:0007669"/>
    <property type="project" value="UniProtKB-KW"/>
</dbReference>
<evidence type="ECO:0000256" key="1">
    <source>
        <dbReference type="ARBA" id="ARBA00004141"/>
    </source>
</evidence>
<evidence type="ECO:0000256" key="5">
    <source>
        <dbReference type="ARBA" id="ARBA00022989"/>
    </source>
</evidence>
<proteinExistence type="inferred from homology"/>
<feature type="transmembrane region" description="Helical" evidence="8">
    <location>
        <begin position="183"/>
        <end position="202"/>
    </location>
</feature>
<evidence type="ECO:0000313" key="10">
    <source>
        <dbReference type="Proteomes" id="UP001597063"/>
    </source>
</evidence>
<keyword evidence="2 9" id="KW-0328">Glycosyltransferase</keyword>
<dbReference type="RefSeq" id="WP_131757305.1">
    <property type="nucleotide sequence ID" value="NZ_CAACUY010000029.1"/>
</dbReference>
<evidence type="ECO:0000256" key="2">
    <source>
        <dbReference type="ARBA" id="ARBA00022676"/>
    </source>
</evidence>
<keyword evidence="3" id="KW-0808">Transferase</keyword>
<feature type="transmembrane region" description="Helical" evidence="8">
    <location>
        <begin position="298"/>
        <end position="325"/>
    </location>
</feature>
<evidence type="ECO:0000256" key="8">
    <source>
        <dbReference type="SAM" id="Phobius"/>
    </source>
</evidence>
<organism evidence="9 10">
    <name type="scientific">Actinomadura fibrosa</name>
    <dbReference type="NCBI Taxonomy" id="111802"/>
    <lineage>
        <taxon>Bacteria</taxon>
        <taxon>Bacillati</taxon>
        <taxon>Actinomycetota</taxon>
        <taxon>Actinomycetes</taxon>
        <taxon>Streptosporangiales</taxon>
        <taxon>Thermomonosporaceae</taxon>
        <taxon>Actinomadura</taxon>
    </lineage>
</organism>